<dbReference type="AlphaFoldDB" id="A0A379LQ30"/>
<keyword evidence="2" id="KW-1185">Reference proteome</keyword>
<name>A0A379LQ30_9GAMM</name>
<evidence type="ECO:0000313" key="1">
    <source>
        <dbReference type="EMBL" id="SUD98865.1"/>
    </source>
</evidence>
<dbReference type="Proteomes" id="UP000254123">
    <property type="component" value="Unassembled WGS sequence"/>
</dbReference>
<accession>A0A379LQ30</accession>
<gene>
    <name evidence="1" type="ORF">NCTC10526_02848</name>
</gene>
<reference evidence="1 2" key="1">
    <citation type="submission" date="2018-06" db="EMBL/GenBank/DDBJ databases">
        <authorList>
            <consortium name="Pathogen Informatics"/>
            <person name="Doyle S."/>
        </authorList>
    </citation>
    <scope>NUCLEOTIDE SEQUENCE [LARGE SCALE GENOMIC DNA]</scope>
    <source>
        <strain evidence="1 2">NCTC10526</strain>
    </source>
</reference>
<proteinExistence type="predicted"/>
<sequence length="67" mass="6824">MPPSGVATKSGAAGPISSVLASLSPAITSEFEVPLSLLFSALTVEPSSTASGAIVTLPFRVYSNAWW</sequence>
<evidence type="ECO:0000313" key="2">
    <source>
        <dbReference type="Proteomes" id="UP000254123"/>
    </source>
</evidence>
<organism evidence="1 2">
    <name type="scientific">Psychrobacter phenylpyruvicus</name>
    <dbReference type="NCBI Taxonomy" id="29432"/>
    <lineage>
        <taxon>Bacteria</taxon>
        <taxon>Pseudomonadati</taxon>
        <taxon>Pseudomonadota</taxon>
        <taxon>Gammaproteobacteria</taxon>
        <taxon>Moraxellales</taxon>
        <taxon>Moraxellaceae</taxon>
        <taxon>Psychrobacter</taxon>
    </lineage>
</organism>
<dbReference type="EMBL" id="UGVC01000006">
    <property type="protein sequence ID" value="SUD98865.1"/>
    <property type="molecule type" value="Genomic_DNA"/>
</dbReference>
<protein>
    <submittedName>
        <fullName evidence="1">Uncharacterized protein</fullName>
    </submittedName>
</protein>